<dbReference type="EMBL" id="GBRH01254341">
    <property type="protein sequence ID" value="JAD43554.1"/>
    <property type="molecule type" value="Transcribed_RNA"/>
</dbReference>
<dbReference type="AlphaFoldDB" id="A0A0A9S3Y5"/>
<name>A0A0A9S3Y5_ARUDO</name>
<protein>
    <submittedName>
        <fullName evidence="1">Uncharacterized protein</fullName>
    </submittedName>
</protein>
<organism evidence="1">
    <name type="scientific">Arundo donax</name>
    <name type="common">Giant reed</name>
    <name type="synonym">Donax arundinaceus</name>
    <dbReference type="NCBI Taxonomy" id="35708"/>
    <lineage>
        <taxon>Eukaryota</taxon>
        <taxon>Viridiplantae</taxon>
        <taxon>Streptophyta</taxon>
        <taxon>Embryophyta</taxon>
        <taxon>Tracheophyta</taxon>
        <taxon>Spermatophyta</taxon>
        <taxon>Magnoliopsida</taxon>
        <taxon>Liliopsida</taxon>
        <taxon>Poales</taxon>
        <taxon>Poaceae</taxon>
        <taxon>PACMAD clade</taxon>
        <taxon>Arundinoideae</taxon>
        <taxon>Arundineae</taxon>
        <taxon>Arundo</taxon>
    </lineage>
</organism>
<reference evidence="1" key="2">
    <citation type="journal article" date="2015" name="Data Brief">
        <title>Shoot transcriptome of the giant reed, Arundo donax.</title>
        <authorList>
            <person name="Barrero R.A."/>
            <person name="Guerrero F.D."/>
            <person name="Moolhuijzen P."/>
            <person name="Goolsby J.A."/>
            <person name="Tidwell J."/>
            <person name="Bellgard S.E."/>
            <person name="Bellgard M.I."/>
        </authorList>
    </citation>
    <scope>NUCLEOTIDE SEQUENCE</scope>
    <source>
        <tissue evidence="1">Shoot tissue taken approximately 20 cm above the soil surface</tissue>
    </source>
</reference>
<sequence length="16" mass="1899">MEELEWNSSSHHSNIV</sequence>
<evidence type="ECO:0000313" key="1">
    <source>
        <dbReference type="EMBL" id="JAD43554.1"/>
    </source>
</evidence>
<reference evidence="1" key="1">
    <citation type="submission" date="2014-09" db="EMBL/GenBank/DDBJ databases">
        <authorList>
            <person name="Magalhaes I.L.F."/>
            <person name="Oliveira U."/>
            <person name="Santos F.R."/>
            <person name="Vidigal T.H.D.A."/>
            <person name="Brescovit A.D."/>
            <person name="Santos A.J."/>
        </authorList>
    </citation>
    <scope>NUCLEOTIDE SEQUENCE</scope>
    <source>
        <tissue evidence="1">Shoot tissue taken approximately 20 cm above the soil surface</tissue>
    </source>
</reference>
<proteinExistence type="predicted"/>
<accession>A0A0A9S3Y5</accession>